<dbReference type="AlphaFoldDB" id="A0A7G1NZZ1"/>
<reference evidence="5 6" key="1">
    <citation type="journal article" date="2014" name="Int. J. Syst. Evol. Microbiol.">
        <title>Complete genome sequence of Corynebacterium casei LMG S-19264T (=DSM 44701T), isolated from a smear-ripened cheese.</title>
        <authorList>
            <consortium name="US DOE Joint Genome Institute (JGI-PGF)"/>
            <person name="Walter F."/>
            <person name="Albersmeier A."/>
            <person name="Kalinowski J."/>
            <person name="Ruckert C."/>
        </authorList>
    </citation>
    <scope>NUCLEOTIDE SEQUENCE [LARGE SCALE GENOMIC DNA]</scope>
    <source>
        <strain evidence="5 6">JCM 4677</strain>
    </source>
</reference>
<feature type="region of interest" description="Disordered" evidence="1">
    <location>
        <begin position="1"/>
        <end position="52"/>
    </location>
</feature>
<dbReference type="RefSeq" id="WP_190850343.1">
    <property type="nucleotide sequence ID" value="NZ_AP023440.1"/>
</dbReference>
<keyword evidence="2" id="KW-0472">Membrane</keyword>
<evidence type="ECO:0000259" key="4">
    <source>
        <dbReference type="Pfam" id="PF13845"/>
    </source>
</evidence>
<dbReference type="Pfam" id="PF13828">
    <property type="entry name" value="DUF4190"/>
    <property type="match status" value="1"/>
</dbReference>
<keyword evidence="2" id="KW-0812">Transmembrane</keyword>
<evidence type="ECO:0000259" key="3">
    <source>
        <dbReference type="Pfam" id="PF13828"/>
    </source>
</evidence>
<dbReference type="InterPro" id="IPR025241">
    <property type="entry name" value="DUF4190"/>
</dbReference>
<dbReference type="Proteomes" id="UP000516444">
    <property type="component" value="Chromosome"/>
</dbReference>
<feature type="transmembrane region" description="Helical" evidence="2">
    <location>
        <begin position="116"/>
        <end position="136"/>
    </location>
</feature>
<dbReference type="InterPro" id="IPR026004">
    <property type="entry name" value="Septum_form"/>
</dbReference>
<keyword evidence="6" id="KW-1185">Reference proteome</keyword>
<sequence>MEIPPPADPQQPQGSQPQGPQPQGPYGAYPGQGQGPAPYPGQGQGPYAPPGPGPVPYGYQAWGHGYVPYNSPPPLNGLAISALVLGILCFLPLVGLVLGIFALVQIKKKGERGKGMAITGMVFSGIGTSILALALATGGASEVWEGFKDSAREASEDGSAFSVDQGECFDTPGGSLEGMAYDVDTVPCEGRHDGEVFANFEMAGGRYPGDEAIVEAADDKCYSLQYAYAMDSWAIPDDVDIYYFTPTSDSWSLGDREISCLFGNVDGKGGLTGSLRQDPTTLDADQVAYLKAAQVLNEAMDAGPDEAYVEDDLPGHKEWATRVSGAITEQVGMLRGHEWPADAKKPVATIVEDLKSAKEEWDDAAESSDADTFYEHYGAALILTDGKKTITARKALDLATTPPADYGDGAEEDGGDEDGGTGGGSGGSDGGSGSGGGSGAEV</sequence>
<accession>A0A7G1NZZ1</accession>
<gene>
    <name evidence="5" type="ORF">GCM10017557_28100</name>
</gene>
<feature type="transmembrane region" description="Helical" evidence="2">
    <location>
        <begin position="78"/>
        <end position="104"/>
    </location>
</feature>
<evidence type="ECO:0000313" key="5">
    <source>
        <dbReference type="EMBL" id="BCL27951.1"/>
    </source>
</evidence>
<protein>
    <submittedName>
        <fullName evidence="5">Membrane protein</fullName>
    </submittedName>
</protein>
<dbReference type="Pfam" id="PF13845">
    <property type="entry name" value="Septum_form"/>
    <property type="match status" value="1"/>
</dbReference>
<evidence type="ECO:0000256" key="1">
    <source>
        <dbReference type="SAM" id="MobiDB-lite"/>
    </source>
</evidence>
<dbReference type="KEGG" id="sgm:GCM10017557_28100"/>
<feature type="compositionally biased region" description="Gly residues" evidence="1">
    <location>
        <begin position="420"/>
        <end position="442"/>
    </location>
</feature>
<feature type="compositionally biased region" description="Acidic residues" evidence="1">
    <location>
        <begin position="408"/>
        <end position="419"/>
    </location>
</feature>
<feature type="domain" description="DUF4190" evidence="3">
    <location>
        <begin position="78"/>
        <end position="133"/>
    </location>
</feature>
<proteinExistence type="predicted"/>
<feature type="domain" description="Septum formation-related" evidence="4">
    <location>
        <begin position="157"/>
        <end position="260"/>
    </location>
</feature>
<keyword evidence="2" id="KW-1133">Transmembrane helix</keyword>
<organism evidence="5 6">
    <name type="scientific">Streptomyces aurantiacus</name>
    <dbReference type="NCBI Taxonomy" id="47760"/>
    <lineage>
        <taxon>Bacteria</taxon>
        <taxon>Bacillati</taxon>
        <taxon>Actinomycetota</taxon>
        <taxon>Actinomycetes</taxon>
        <taxon>Kitasatosporales</taxon>
        <taxon>Streptomycetaceae</taxon>
        <taxon>Streptomyces</taxon>
        <taxon>Streptomyces aurantiacus group</taxon>
    </lineage>
</organism>
<evidence type="ECO:0000313" key="6">
    <source>
        <dbReference type="Proteomes" id="UP000516444"/>
    </source>
</evidence>
<feature type="region of interest" description="Disordered" evidence="1">
    <location>
        <begin position="400"/>
        <end position="442"/>
    </location>
</feature>
<name>A0A7G1NZZ1_9ACTN</name>
<evidence type="ECO:0000256" key="2">
    <source>
        <dbReference type="SAM" id="Phobius"/>
    </source>
</evidence>
<dbReference type="EMBL" id="AP023440">
    <property type="protein sequence ID" value="BCL27951.1"/>
    <property type="molecule type" value="Genomic_DNA"/>
</dbReference>